<evidence type="ECO:0000313" key="3">
    <source>
        <dbReference type="Proteomes" id="UP000727407"/>
    </source>
</evidence>
<evidence type="ECO:0000256" key="1">
    <source>
        <dbReference type="SAM" id="MobiDB-lite"/>
    </source>
</evidence>
<evidence type="ECO:0000313" key="2">
    <source>
        <dbReference type="EMBL" id="KAF5894896.1"/>
    </source>
</evidence>
<comment type="caution">
    <text evidence="2">The sequence shown here is derived from an EMBL/GenBank/DDBJ whole genome shotgun (WGS) entry which is preliminary data.</text>
</comment>
<protein>
    <submittedName>
        <fullName evidence="2">Uncharacterized protein</fullName>
    </submittedName>
</protein>
<feature type="region of interest" description="Disordered" evidence="1">
    <location>
        <begin position="57"/>
        <end position="90"/>
    </location>
</feature>
<keyword evidence="3" id="KW-1185">Reference proteome</keyword>
<dbReference type="AlphaFoldDB" id="A0A8J4TDC5"/>
<sequence>MDRSYYLHKTKQESHEQTLCGTCTHALRVWISNNRFDFDHVKETNCVAMPVTTQHTWPADLNPGSLSDLAQSPQSKQRASRKMSRPDDGQ</sequence>
<feature type="compositionally biased region" description="Polar residues" evidence="1">
    <location>
        <begin position="64"/>
        <end position="77"/>
    </location>
</feature>
<organism evidence="2 3">
    <name type="scientific">Clarias magur</name>
    <name type="common">Asian catfish</name>
    <name type="synonym">Macropteronotus magur</name>
    <dbReference type="NCBI Taxonomy" id="1594786"/>
    <lineage>
        <taxon>Eukaryota</taxon>
        <taxon>Metazoa</taxon>
        <taxon>Chordata</taxon>
        <taxon>Craniata</taxon>
        <taxon>Vertebrata</taxon>
        <taxon>Euteleostomi</taxon>
        <taxon>Actinopterygii</taxon>
        <taxon>Neopterygii</taxon>
        <taxon>Teleostei</taxon>
        <taxon>Ostariophysi</taxon>
        <taxon>Siluriformes</taxon>
        <taxon>Clariidae</taxon>
        <taxon>Clarias</taxon>
    </lineage>
</organism>
<dbReference type="Proteomes" id="UP000727407">
    <property type="component" value="Unassembled WGS sequence"/>
</dbReference>
<dbReference type="EMBL" id="QNUK01000351">
    <property type="protein sequence ID" value="KAF5894896.1"/>
    <property type="molecule type" value="Genomic_DNA"/>
</dbReference>
<reference evidence="2" key="1">
    <citation type="submission" date="2020-07" db="EMBL/GenBank/DDBJ databases">
        <title>Clarias magur genome sequencing, assembly and annotation.</title>
        <authorList>
            <person name="Kushwaha B."/>
            <person name="Kumar R."/>
            <person name="Das P."/>
            <person name="Joshi C.G."/>
            <person name="Kumar D."/>
            <person name="Nagpure N.S."/>
            <person name="Pandey M."/>
            <person name="Agarwal S."/>
            <person name="Srivastava S."/>
            <person name="Singh M."/>
            <person name="Sahoo L."/>
            <person name="Jayasankar P."/>
            <person name="Meher P.K."/>
            <person name="Koringa P.G."/>
            <person name="Iquebal M.A."/>
            <person name="Das S.P."/>
            <person name="Bit A."/>
            <person name="Patnaik S."/>
            <person name="Patel N."/>
            <person name="Shah T.M."/>
            <person name="Hinsu A."/>
            <person name="Jena J.K."/>
        </authorList>
    </citation>
    <scope>NUCLEOTIDE SEQUENCE</scope>
    <source>
        <strain evidence="2">CIFAMagur01</strain>
        <tissue evidence="2">Testis</tissue>
    </source>
</reference>
<gene>
    <name evidence="2" type="ORF">DAT39_015415</name>
</gene>
<name>A0A8J4TDC5_CLAMG</name>
<accession>A0A8J4TDC5</accession>
<proteinExistence type="predicted"/>